<dbReference type="STRING" id="908615.SAMN05421540_10596"/>
<dbReference type="PRINTS" id="PR00173">
    <property type="entry name" value="EDTRNSPORT"/>
</dbReference>
<feature type="transmembrane region" description="Helical" evidence="6">
    <location>
        <begin position="72"/>
        <end position="95"/>
    </location>
</feature>
<feature type="transmembrane region" description="Helical" evidence="6">
    <location>
        <begin position="352"/>
        <end position="380"/>
    </location>
</feature>
<feature type="transmembrane region" description="Helical" evidence="6">
    <location>
        <begin position="196"/>
        <end position="222"/>
    </location>
</feature>
<accession>A0A1H4AP26</accession>
<feature type="transmembrane region" description="Helical" evidence="6">
    <location>
        <begin position="172"/>
        <end position="190"/>
    </location>
</feature>
<proteinExistence type="predicted"/>
<dbReference type="SUPFAM" id="SSF118215">
    <property type="entry name" value="Proton glutamate symport protein"/>
    <property type="match status" value="1"/>
</dbReference>
<feature type="transmembrane region" description="Helical" evidence="6">
    <location>
        <begin position="275"/>
        <end position="300"/>
    </location>
</feature>
<dbReference type="GO" id="GO:0005886">
    <property type="term" value="C:plasma membrane"/>
    <property type="evidence" value="ECO:0007669"/>
    <property type="project" value="TreeGrafter"/>
</dbReference>
<evidence type="ECO:0000256" key="4">
    <source>
        <dbReference type="ARBA" id="ARBA00022989"/>
    </source>
</evidence>
<keyword evidence="2" id="KW-0813">Transport</keyword>
<dbReference type="InterPro" id="IPR036458">
    <property type="entry name" value="Na:dicarbo_symporter_sf"/>
</dbReference>
<gene>
    <name evidence="7" type="ORF">SAMN05421540_10596</name>
</gene>
<feature type="transmembrane region" description="Helical" evidence="6">
    <location>
        <begin position="132"/>
        <end position="151"/>
    </location>
</feature>
<dbReference type="PANTHER" id="PTHR42865:SF8">
    <property type="entry name" value="SERINE_THREONINE TRANSPORTER SSTT"/>
    <property type="match status" value="1"/>
</dbReference>
<dbReference type="GO" id="GO:0032329">
    <property type="term" value="P:serine transport"/>
    <property type="evidence" value="ECO:0007669"/>
    <property type="project" value="TreeGrafter"/>
</dbReference>
<dbReference type="FunFam" id="1.10.3860.10:FF:000007">
    <property type="entry name" value="Dicarboxylate/amino acid:cation symporter"/>
    <property type="match status" value="1"/>
</dbReference>
<feature type="transmembrane region" description="Helical" evidence="6">
    <location>
        <begin position="40"/>
        <end position="60"/>
    </location>
</feature>
<evidence type="ECO:0000256" key="5">
    <source>
        <dbReference type="ARBA" id="ARBA00023136"/>
    </source>
</evidence>
<evidence type="ECO:0000256" key="6">
    <source>
        <dbReference type="SAM" id="Phobius"/>
    </source>
</evidence>
<dbReference type="InterPro" id="IPR001991">
    <property type="entry name" value="Na-dicarboxylate_symporter"/>
</dbReference>
<evidence type="ECO:0000256" key="2">
    <source>
        <dbReference type="ARBA" id="ARBA00022448"/>
    </source>
</evidence>
<keyword evidence="5 6" id="KW-0472">Membrane</keyword>
<feature type="transmembrane region" description="Helical" evidence="6">
    <location>
        <begin position="234"/>
        <end position="255"/>
    </location>
</feature>
<evidence type="ECO:0000256" key="3">
    <source>
        <dbReference type="ARBA" id="ARBA00022692"/>
    </source>
</evidence>
<evidence type="ECO:0000313" key="8">
    <source>
        <dbReference type="Proteomes" id="UP000198820"/>
    </source>
</evidence>
<dbReference type="RefSeq" id="WP_093243845.1">
    <property type="nucleotide sequence ID" value="NZ_FNQF01000005.1"/>
</dbReference>
<organism evidence="7 8">
    <name type="scientific">Psychroflexus halocasei</name>
    <dbReference type="NCBI Taxonomy" id="908615"/>
    <lineage>
        <taxon>Bacteria</taxon>
        <taxon>Pseudomonadati</taxon>
        <taxon>Bacteroidota</taxon>
        <taxon>Flavobacteriia</taxon>
        <taxon>Flavobacteriales</taxon>
        <taxon>Flavobacteriaceae</taxon>
        <taxon>Psychroflexus</taxon>
    </lineage>
</organism>
<dbReference type="AlphaFoldDB" id="A0A1H4AP26"/>
<sequence length="393" mass="41650">MLKKITHNLLFKVFIAIVLGVLIGLYTPESVNRIVNTFNAFFGEFLGFAIPLIILGLIMPAIADLGKGAGKLLLITAALAYGSTLFSGFSTYFVASGFFPSFIEPQNVQAIEETAIELTPYFSITIPPILDVMSALVLAFVIGLGLAPLGNSTLKNVTMDFQKIIMFLIEKVIIPLLPLYILSIFSAIAFKGQVASVLSVFVKIIGVIFIMHILLMVIQYIIAGAITKKNPFKALITMAPAYFTALGTQSSAATIPVTLQQAEKNGVSPKVANFVIPLGATIHLAGSTMKIVACAVALMLMQGMDFNFGMFAGFVMMLGIAMVAAPGVPGGAIMAAVGILQTMLGFDAEAQALMIALYIAMDSFGTAANITGDGAIALIVNRIVRDKKETSTS</sequence>
<keyword evidence="3 6" id="KW-0812">Transmembrane</keyword>
<dbReference type="Gene3D" id="1.10.3860.10">
    <property type="entry name" value="Sodium:dicarboxylate symporter"/>
    <property type="match status" value="1"/>
</dbReference>
<reference evidence="7 8" key="1">
    <citation type="submission" date="2016-10" db="EMBL/GenBank/DDBJ databases">
        <authorList>
            <person name="de Groot N.N."/>
        </authorList>
    </citation>
    <scope>NUCLEOTIDE SEQUENCE [LARGE SCALE GENOMIC DNA]</scope>
    <source>
        <strain evidence="7 8">DSM 23581</strain>
    </source>
</reference>
<dbReference type="EMBL" id="FNQF01000005">
    <property type="protein sequence ID" value="SEA37477.1"/>
    <property type="molecule type" value="Genomic_DNA"/>
</dbReference>
<dbReference type="Proteomes" id="UP000198820">
    <property type="component" value="Unassembled WGS sequence"/>
</dbReference>
<name>A0A1H4AP26_9FLAO</name>
<evidence type="ECO:0000256" key="1">
    <source>
        <dbReference type="ARBA" id="ARBA00004141"/>
    </source>
</evidence>
<dbReference type="GO" id="GO:0005295">
    <property type="term" value="F:neutral L-amino acid:sodium symporter activity"/>
    <property type="evidence" value="ECO:0007669"/>
    <property type="project" value="TreeGrafter"/>
</dbReference>
<feature type="transmembrane region" description="Helical" evidence="6">
    <location>
        <begin position="312"/>
        <end position="340"/>
    </location>
</feature>
<keyword evidence="8" id="KW-1185">Reference proteome</keyword>
<feature type="transmembrane region" description="Helical" evidence="6">
    <location>
        <begin position="9"/>
        <end position="28"/>
    </location>
</feature>
<evidence type="ECO:0000313" key="7">
    <source>
        <dbReference type="EMBL" id="SEA37477.1"/>
    </source>
</evidence>
<comment type="subcellular location">
    <subcellularLocation>
        <location evidence="1">Membrane</location>
        <topology evidence="1">Multi-pass membrane protein</topology>
    </subcellularLocation>
</comment>
<keyword evidence="4 6" id="KW-1133">Transmembrane helix</keyword>
<protein>
    <submittedName>
        <fullName evidence="7">Na+/H+-dicarboxylate symporter</fullName>
    </submittedName>
</protein>
<dbReference type="Pfam" id="PF00375">
    <property type="entry name" value="SDF"/>
    <property type="match status" value="1"/>
</dbReference>
<dbReference type="PANTHER" id="PTHR42865">
    <property type="entry name" value="PROTON/GLUTAMATE-ASPARTATE SYMPORTER"/>
    <property type="match status" value="1"/>
</dbReference>